<dbReference type="Proteomes" id="UP001066276">
    <property type="component" value="Chromosome 1_1"/>
</dbReference>
<keyword evidence="2" id="KW-1185">Reference proteome</keyword>
<protein>
    <submittedName>
        <fullName evidence="1">Uncharacterized protein</fullName>
    </submittedName>
</protein>
<evidence type="ECO:0000313" key="2">
    <source>
        <dbReference type="Proteomes" id="UP001066276"/>
    </source>
</evidence>
<proteinExistence type="predicted"/>
<evidence type="ECO:0000313" key="1">
    <source>
        <dbReference type="EMBL" id="KAJ1214806.1"/>
    </source>
</evidence>
<gene>
    <name evidence="1" type="ORF">NDU88_002417</name>
</gene>
<organism evidence="1 2">
    <name type="scientific">Pleurodeles waltl</name>
    <name type="common">Iberian ribbed newt</name>
    <dbReference type="NCBI Taxonomy" id="8319"/>
    <lineage>
        <taxon>Eukaryota</taxon>
        <taxon>Metazoa</taxon>
        <taxon>Chordata</taxon>
        <taxon>Craniata</taxon>
        <taxon>Vertebrata</taxon>
        <taxon>Euteleostomi</taxon>
        <taxon>Amphibia</taxon>
        <taxon>Batrachia</taxon>
        <taxon>Caudata</taxon>
        <taxon>Salamandroidea</taxon>
        <taxon>Salamandridae</taxon>
        <taxon>Pleurodelinae</taxon>
        <taxon>Pleurodeles</taxon>
    </lineage>
</organism>
<reference evidence="1" key="1">
    <citation type="journal article" date="2022" name="bioRxiv">
        <title>Sequencing and chromosome-scale assembly of the giantPleurodeles waltlgenome.</title>
        <authorList>
            <person name="Brown T."/>
            <person name="Elewa A."/>
            <person name="Iarovenko S."/>
            <person name="Subramanian E."/>
            <person name="Araus A.J."/>
            <person name="Petzold A."/>
            <person name="Susuki M."/>
            <person name="Suzuki K.-i.T."/>
            <person name="Hayashi T."/>
            <person name="Toyoda A."/>
            <person name="Oliveira C."/>
            <person name="Osipova E."/>
            <person name="Leigh N.D."/>
            <person name="Simon A."/>
            <person name="Yun M.H."/>
        </authorList>
    </citation>
    <scope>NUCLEOTIDE SEQUENCE</scope>
    <source>
        <strain evidence="1">20211129_DDA</strain>
        <tissue evidence="1">Liver</tissue>
    </source>
</reference>
<comment type="caution">
    <text evidence="1">The sequence shown here is derived from an EMBL/GenBank/DDBJ whole genome shotgun (WGS) entry which is preliminary data.</text>
</comment>
<dbReference type="AlphaFoldDB" id="A0AAV7WPF1"/>
<dbReference type="EMBL" id="JANPWB010000001">
    <property type="protein sequence ID" value="KAJ1214806.1"/>
    <property type="molecule type" value="Genomic_DNA"/>
</dbReference>
<sequence length="140" mass="16463">MELKLLNTDSRAELQILRGEGLNAGKKATMLDLQTALRAYEEVKRMKPNAEEQEDDHPEEKELYLNKEECRLQTLSCNFLQRRTTCPQKKRCQLKQGAVCPTTACPPEEPAARQAEREIRMQLTSCKWRRSWLWNKRSWL</sequence>
<accession>A0AAV7WPF1</accession>
<name>A0AAV7WPF1_PLEWA</name>